<sequence>MPTQPEQEPKPRSRTNRRVQWQPEGATVDPAFVDSPLEETGEDWAERQLSNDEQLKRDKPPHWG</sequence>
<dbReference type="EMBL" id="AP017457">
    <property type="protein sequence ID" value="BAU99566.1"/>
    <property type="molecule type" value="Genomic_DNA"/>
</dbReference>
<protein>
    <submittedName>
        <fullName evidence="2">Uncharacterized protein</fullName>
    </submittedName>
</protein>
<name>A0A173LX51_9MICO</name>
<gene>
    <name evidence="2" type="ORF">AUMI_110240</name>
</gene>
<feature type="region of interest" description="Disordered" evidence="1">
    <location>
        <begin position="1"/>
        <end position="64"/>
    </location>
</feature>
<reference evidence="2 3" key="1">
    <citation type="journal article" date="2016" name="Genome Announc.">
        <title>Complete Genome Sequence of Aurantimicrobium minutum Type Strain KNCT, a Planktonic Ultramicrobacterium Isolated from River Water.</title>
        <authorList>
            <person name="Nakai R."/>
            <person name="Fujisawa T."/>
            <person name="Nakamura Y."/>
            <person name="Nishide H."/>
            <person name="Uchiyama I."/>
            <person name="Baba T."/>
            <person name="Toyoda A."/>
            <person name="Fujiyama A."/>
            <person name="Naganuma T."/>
            <person name="Niki H."/>
        </authorList>
    </citation>
    <scope>NUCLEOTIDE SEQUENCE [LARGE SCALE GENOMIC DNA]</scope>
    <source>
        <strain evidence="2 3">KNC</strain>
    </source>
</reference>
<organism evidence="2 3">
    <name type="scientific">Aurantimicrobium minutum</name>
    <dbReference type="NCBI Taxonomy" id="708131"/>
    <lineage>
        <taxon>Bacteria</taxon>
        <taxon>Bacillati</taxon>
        <taxon>Actinomycetota</taxon>
        <taxon>Actinomycetes</taxon>
        <taxon>Micrococcales</taxon>
        <taxon>Microbacteriaceae</taxon>
        <taxon>Aurantimicrobium</taxon>
    </lineage>
</organism>
<feature type="compositionally biased region" description="Basic and acidic residues" evidence="1">
    <location>
        <begin position="44"/>
        <end position="64"/>
    </location>
</feature>
<evidence type="ECO:0000256" key="1">
    <source>
        <dbReference type="SAM" id="MobiDB-lite"/>
    </source>
</evidence>
<proteinExistence type="predicted"/>
<evidence type="ECO:0000313" key="3">
    <source>
        <dbReference type="Proteomes" id="UP000243847"/>
    </source>
</evidence>
<dbReference type="KEGG" id="amin:AUMI_110240"/>
<dbReference type="Proteomes" id="UP000243847">
    <property type="component" value="Chromosome sequence1"/>
</dbReference>
<dbReference type="AlphaFoldDB" id="A0A173LX51"/>
<dbReference type="OrthoDB" id="4991543at2"/>
<dbReference type="GeneID" id="80452219"/>
<dbReference type="RefSeq" id="WP_096382134.1">
    <property type="nucleotide sequence ID" value="NZ_AP017457.1"/>
</dbReference>
<evidence type="ECO:0000313" key="2">
    <source>
        <dbReference type="EMBL" id="BAU99566.1"/>
    </source>
</evidence>
<accession>A0A173LX51</accession>